<dbReference type="AlphaFoldDB" id="A0A6C0ADC5"/>
<sequence length="289" mass="34855">MISITKSQIPDYLHNSEYYLSLEDDDVSFEIPKKILKKTDIVDNFHDFKSLLKTIQFFGIDITESIILYYLENSLEVVSKFLIDKTEEKYQENVDSIELAELFKNLIKIEIKNFDQFIANSIILKNYDLNVPKKYVEYGLKNRIKFLYNYKEYFISWNNPEEDFNEFTLNNYIYLLYKELNDHLDYSFKIKYRIRSEILYHTIIIYISNNFHYTFGIETKINSDLNLNYNKNHKVSLGNEFTTMVFQDKLIIIKDKNTVFNIQKTNFNKYIIEDFFEKLNDSLKITEFI</sequence>
<accession>A0A6C0ADC5</accession>
<organism evidence="1">
    <name type="scientific">viral metagenome</name>
    <dbReference type="NCBI Taxonomy" id="1070528"/>
    <lineage>
        <taxon>unclassified sequences</taxon>
        <taxon>metagenomes</taxon>
        <taxon>organismal metagenomes</taxon>
    </lineage>
</organism>
<protein>
    <submittedName>
        <fullName evidence="1">Uncharacterized protein</fullName>
    </submittedName>
</protein>
<reference evidence="1" key="1">
    <citation type="journal article" date="2020" name="Nature">
        <title>Giant virus diversity and host interactions through global metagenomics.</title>
        <authorList>
            <person name="Schulz F."/>
            <person name="Roux S."/>
            <person name="Paez-Espino D."/>
            <person name="Jungbluth S."/>
            <person name="Walsh D.A."/>
            <person name="Denef V.J."/>
            <person name="McMahon K.D."/>
            <person name="Konstantinidis K.T."/>
            <person name="Eloe-Fadrosh E.A."/>
            <person name="Kyrpides N.C."/>
            <person name="Woyke T."/>
        </authorList>
    </citation>
    <scope>NUCLEOTIDE SEQUENCE</scope>
    <source>
        <strain evidence="1">GVMAG-S-1021933-23</strain>
    </source>
</reference>
<evidence type="ECO:0000313" key="1">
    <source>
        <dbReference type="EMBL" id="QHS77729.1"/>
    </source>
</evidence>
<dbReference type="EMBL" id="MN740593">
    <property type="protein sequence ID" value="QHS77729.1"/>
    <property type="molecule type" value="Genomic_DNA"/>
</dbReference>
<proteinExistence type="predicted"/>
<name>A0A6C0ADC5_9ZZZZ</name>